<reference evidence="1" key="1">
    <citation type="journal article" date="2023" name="Comput. Struct. Biotechnol. J.">
        <title>Discovery of a novel marine Bacteroidetes with a rich repertoire of carbohydrate-active enzymes.</title>
        <authorList>
            <person name="Chen B."/>
            <person name="Liu G."/>
            <person name="Chen Q."/>
            <person name="Wang H."/>
            <person name="Liu L."/>
            <person name="Tang K."/>
        </authorList>
    </citation>
    <scope>NUCLEOTIDE SEQUENCE</scope>
    <source>
        <strain evidence="1">TK19036</strain>
    </source>
</reference>
<reference evidence="1" key="2">
    <citation type="journal article" date="2024" name="Antonie Van Leeuwenhoek">
        <title>Roseihalotalea indica gen. nov., sp. nov., a halophilic Bacteroidetes from mesopelagic Southwest Indian Ocean with higher carbohydrate metabolic potential.</title>
        <authorList>
            <person name="Chen B."/>
            <person name="Zhang M."/>
            <person name="Lin D."/>
            <person name="Ye J."/>
            <person name="Tang K."/>
        </authorList>
    </citation>
    <scope>NUCLEOTIDE SEQUENCE</scope>
    <source>
        <strain evidence="1">TK19036</strain>
    </source>
</reference>
<gene>
    <name evidence="1" type="ORF">K4G66_01270</name>
</gene>
<dbReference type="AlphaFoldDB" id="A0AA49GS41"/>
<name>A0AA49GS41_9BACT</name>
<proteinExistence type="predicted"/>
<protein>
    <submittedName>
        <fullName evidence="1">Uncharacterized protein</fullName>
    </submittedName>
</protein>
<dbReference type="EMBL" id="CP120682">
    <property type="protein sequence ID" value="WKN37336.1"/>
    <property type="molecule type" value="Genomic_DNA"/>
</dbReference>
<accession>A0AA49GS41</accession>
<organism evidence="1">
    <name type="scientific">Roseihalotalea indica</name>
    <dbReference type="NCBI Taxonomy" id="2867963"/>
    <lineage>
        <taxon>Bacteria</taxon>
        <taxon>Pseudomonadati</taxon>
        <taxon>Bacteroidota</taxon>
        <taxon>Cytophagia</taxon>
        <taxon>Cytophagales</taxon>
        <taxon>Catalimonadaceae</taxon>
        <taxon>Roseihalotalea</taxon>
    </lineage>
</organism>
<sequence>MKYSFDSQLEQHRLMLFNAKNTPTISKRLNALGYNGNKMLKGIALYDDVLHWQSVKNTHYGAQKTATDALQADCQEFKKPYTEHVALARIAFKEDRGTLSTLKVDEARKTSLGGWLTQASAFYSQLANYTEVMSRYGVSSETIQSAQSQLQALKTRRDAQLQRKGEAQDATEKRNLAMKALNNWMKEFRQIARIAMKDDPQLLETLGIVVKA</sequence>
<evidence type="ECO:0000313" key="1">
    <source>
        <dbReference type="EMBL" id="WKN37336.1"/>
    </source>
</evidence>